<evidence type="ECO:0000259" key="1">
    <source>
        <dbReference type="Pfam" id="PF00814"/>
    </source>
</evidence>
<reference evidence="2" key="1">
    <citation type="submission" date="2020-02" db="EMBL/GenBank/DDBJ databases">
        <authorList>
            <person name="Meier V. D."/>
        </authorList>
    </citation>
    <scope>NUCLEOTIDE SEQUENCE</scope>
    <source>
        <strain evidence="2">AVDCRST_MAG79</strain>
    </source>
</reference>
<accession>A0A6J4U245</accession>
<dbReference type="InterPro" id="IPR000905">
    <property type="entry name" value="Gcp-like_dom"/>
</dbReference>
<sequence length="225" mass="22129">MTDGPILAIDTATSDVVVAIGASNGDWIAGESGPAGHRHGEQLLPAIDRVLDAAGVSRESLGGIVVGTGPGAFTGLRVGLATAKALAHALGRPLAGVPTSAALVAPTAAGAAAADVVLLLPAGPSDRVVVRAGGPPAIVPGGTEPELRATDVVVAVDLPGRATGDAVARGTAAREGLGRELLRLGSARLRDGGDDVATLVPEYVTLPRGVGPAAGGEVSWSRDHR</sequence>
<dbReference type="NCBIfam" id="TIGR03725">
    <property type="entry name" value="T6A_YeaZ"/>
    <property type="match status" value="1"/>
</dbReference>
<gene>
    <name evidence="2" type="ORF">AVDCRST_MAG79-1574</name>
</gene>
<dbReference type="InterPro" id="IPR043129">
    <property type="entry name" value="ATPase_NBD"/>
</dbReference>
<dbReference type="PANTHER" id="PTHR11735:SF11">
    <property type="entry name" value="TRNA THREONYLCARBAMOYLADENOSINE BIOSYNTHESIS PROTEIN TSAB"/>
    <property type="match status" value="1"/>
</dbReference>
<feature type="domain" description="Gcp-like" evidence="1">
    <location>
        <begin position="35"/>
        <end position="130"/>
    </location>
</feature>
<dbReference type="PANTHER" id="PTHR11735">
    <property type="entry name" value="TRNA N6-ADENOSINE THREONYLCARBAMOYLTRANSFERASE"/>
    <property type="match status" value="1"/>
</dbReference>
<organism evidence="2">
    <name type="scientific">uncultured Thermoleophilia bacterium</name>
    <dbReference type="NCBI Taxonomy" id="1497501"/>
    <lineage>
        <taxon>Bacteria</taxon>
        <taxon>Bacillati</taxon>
        <taxon>Actinomycetota</taxon>
        <taxon>Thermoleophilia</taxon>
        <taxon>environmental samples</taxon>
    </lineage>
</organism>
<dbReference type="Gene3D" id="3.30.420.40">
    <property type="match status" value="1"/>
</dbReference>
<dbReference type="InterPro" id="IPR022496">
    <property type="entry name" value="T6A_TsaB"/>
</dbReference>
<dbReference type="GO" id="GO:0005829">
    <property type="term" value="C:cytosol"/>
    <property type="evidence" value="ECO:0007669"/>
    <property type="project" value="TreeGrafter"/>
</dbReference>
<name>A0A6J4U245_9ACTN</name>
<dbReference type="SUPFAM" id="SSF53067">
    <property type="entry name" value="Actin-like ATPase domain"/>
    <property type="match status" value="1"/>
</dbReference>
<protein>
    <submittedName>
        <fullName evidence="2">tRNA threonylcarbamoyladenosine biosynthesis protein TsaB</fullName>
    </submittedName>
</protein>
<evidence type="ECO:0000313" key="2">
    <source>
        <dbReference type="EMBL" id="CAA9538046.1"/>
    </source>
</evidence>
<dbReference type="GO" id="GO:0002949">
    <property type="term" value="P:tRNA threonylcarbamoyladenosine modification"/>
    <property type="evidence" value="ECO:0007669"/>
    <property type="project" value="InterPro"/>
</dbReference>
<proteinExistence type="predicted"/>
<dbReference type="Pfam" id="PF00814">
    <property type="entry name" value="TsaD"/>
    <property type="match status" value="1"/>
</dbReference>
<dbReference type="AlphaFoldDB" id="A0A6J4U245"/>
<dbReference type="EMBL" id="CADCWC010000239">
    <property type="protein sequence ID" value="CAA9538046.1"/>
    <property type="molecule type" value="Genomic_DNA"/>
</dbReference>